<dbReference type="Gene3D" id="2.60.40.10">
    <property type="entry name" value="Immunoglobulins"/>
    <property type="match status" value="1"/>
</dbReference>
<dbReference type="InterPro" id="IPR012600">
    <property type="entry name" value="Propeptide_C25"/>
</dbReference>
<dbReference type="InterPro" id="IPR013517">
    <property type="entry name" value="FG-GAP"/>
</dbReference>
<dbReference type="AlphaFoldDB" id="A0A660SEL4"/>
<dbReference type="GO" id="GO:0004197">
    <property type="term" value="F:cysteine-type endopeptidase activity"/>
    <property type="evidence" value="ECO:0007669"/>
    <property type="project" value="InterPro"/>
</dbReference>
<evidence type="ECO:0000313" key="5">
    <source>
        <dbReference type="Proteomes" id="UP000268469"/>
    </source>
</evidence>
<feature type="non-terminal residue" evidence="4">
    <location>
        <position position="1"/>
    </location>
</feature>
<dbReference type="Pfam" id="PF08126">
    <property type="entry name" value="Propeptide_C25"/>
    <property type="match status" value="1"/>
</dbReference>
<protein>
    <recommendedName>
        <fullName evidence="6">Gingipain domain-containing protein</fullName>
    </recommendedName>
</protein>
<evidence type="ECO:0000259" key="3">
    <source>
        <dbReference type="Pfam" id="PF08126"/>
    </source>
</evidence>
<dbReference type="GO" id="GO:0006508">
    <property type="term" value="P:proteolysis"/>
    <property type="evidence" value="ECO:0007669"/>
    <property type="project" value="InterPro"/>
</dbReference>
<dbReference type="InterPro" id="IPR038490">
    <property type="entry name" value="Gingipain_propep_sf"/>
</dbReference>
<comment type="caution">
    <text evidence="4">The sequence shown here is derived from an EMBL/GenBank/DDBJ whole genome shotgun (WGS) entry which is preliminary data.</text>
</comment>
<evidence type="ECO:0008006" key="6">
    <source>
        <dbReference type="Google" id="ProtNLM"/>
    </source>
</evidence>
<evidence type="ECO:0000256" key="1">
    <source>
        <dbReference type="ARBA" id="ARBA00022729"/>
    </source>
</evidence>
<dbReference type="InterPro" id="IPR001769">
    <property type="entry name" value="Gingipain"/>
</dbReference>
<feature type="domain" description="Gingipain" evidence="2">
    <location>
        <begin position="198"/>
        <end position="499"/>
    </location>
</feature>
<dbReference type="InterPro" id="IPR028994">
    <property type="entry name" value="Integrin_alpha_N"/>
</dbReference>
<sequence length="790" mass="90957">TYRRFRFPDCYLPPEKVLIGKPELPAVRVLIAVPDSAEVVVRAVGLDTIIAEDVVVYPRPEVRYDTADGGVLYWYEVFTKDETFYTKDEIVPKRIARVVRDGHFRNQRVLEVLLFPIRCNPNRNEVYVHSRIVLGLRFKGVCFYDTLGLGPFENLAHDLFLNYAELRKRHPIPENPPLPPPEVNYYTELKVPTNRADYLIITADKFLEPPYPTWYWIDKLAHWRCDHNRYDIVVVKMSDIYEEFPSPEEERWKSVRDFIRYVYYNWKSYNTGHVAYCLLIGDWDLVPSHIFWKPIFGYGPYLHAADCDLVDVEEDGIPDLTWGRIPGKDPKDEVYPVLRKTYEYEHNPHLGDWRRLGHGIKGRNPDEPPDAFDKWVKQTLPFFPTIGYDTISTRWYEQSAIEFTNELIENFSSGQLLAFYYDHGCPWKWCANFDTTKIYEVTNGRMQVVLYSLACYTAPFQWDHPQMKWDMHIGRGGRCFGEQWVYPLDNGAIAFIGSICPESYGFLDEGVRCAERTLVDQNWIIGHAFLPMAYSSFAELFGDPLLDLGDYTAYPDYPDLCVRPLGRDISLGFPYPYPREDDLIPITGAIWNIGAKDIINQRFKIRAELADPDGNVVWSKESWLSKLGSRDSVVLTTRFPASVLTPGVEYHLTITADVEDDIDESWEGNNQSTLTGIKILAFYPRMAGWPKELPVCQIPTLADLNGDGQAEIVVTVGMFLFVFTPDGNPLEGWPVKLSSLQSSAPVVADLDNNGRPEVIVFSRPNLFVFQADGIPYPGFPVEVPNWKDWD</sequence>
<dbReference type="Pfam" id="PF13517">
    <property type="entry name" value="FG-GAP_3"/>
    <property type="match status" value="1"/>
</dbReference>
<dbReference type="InterPro" id="IPR013783">
    <property type="entry name" value="Ig-like_fold"/>
</dbReference>
<dbReference type="EMBL" id="QNBE01000161">
    <property type="protein sequence ID" value="RKX68450.1"/>
    <property type="molecule type" value="Genomic_DNA"/>
</dbReference>
<dbReference type="Proteomes" id="UP000268469">
    <property type="component" value="Unassembled WGS sequence"/>
</dbReference>
<accession>A0A660SEL4</accession>
<dbReference type="Gene3D" id="3.40.50.1460">
    <property type="match status" value="1"/>
</dbReference>
<dbReference type="InterPro" id="IPR029031">
    <property type="entry name" value="Gingipain_N_sf"/>
</dbReference>
<dbReference type="SUPFAM" id="SSF69318">
    <property type="entry name" value="Integrin alpha N-terminal domain"/>
    <property type="match status" value="1"/>
</dbReference>
<keyword evidence="1" id="KW-0732">Signal</keyword>
<feature type="domain" description="Gingipain propeptide" evidence="3">
    <location>
        <begin position="20"/>
        <end position="168"/>
    </location>
</feature>
<dbReference type="SUPFAM" id="SSF52129">
    <property type="entry name" value="Caspase-like"/>
    <property type="match status" value="1"/>
</dbReference>
<proteinExistence type="predicted"/>
<organism evidence="4 5">
    <name type="scientific">candidate division WOR-3 bacterium</name>
    <dbReference type="NCBI Taxonomy" id="2052148"/>
    <lineage>
        <taxon>Bacteria</taxon>
        <taxon>Bacteria division WOR-3</taxon>
    </lineage>
</organism>
<dbReference type="Gene3D" id="2.60.40.3800">
    <property type="match status" value="1"/>
</dbReference>
<dbReference type="Pfam" id="PF01364">
    <property type="entry name" value="Peptidase_C25"/>
    <property type="match status" value="1"/>
</dbReference>
<dbReference type="InterPro" id="IPR029030">
    <property type="entry name" value="Caspase-like_dom_sf"/>
</dbReference>
<dbReference type="Gene3D" id="3.40.50.10390">
    <property type="entry name" value="Gingipain r, domain 1"/>
    <property type="match status" value="1"/>
</dbReference>
<gene>
    <name evidence="4" type="ORF">DRP53_10755</name>
</gene>
<evidence type="ECO:0000259" key="2">
    <source>
        <dbReference type="Pfam" id="PF01364"/>
    </source>
</evidence>
<evidence type="ECO:0000313" key="4">
    <source>
        <dbReference type="EMBL" id="RKX68450.1"/>
    </source>
</evidence>
<name>A0A660SEL4_UNCW3</name>
<reference evidence="4 5" key="1">
    <citation type="submission" date="2018-06" db="EMBL/GenBank/DDBJ databases">
        <title>Extensive metabolic versatility and redundancy in microbially diverse, dynamic hydrothermal sediments.</title>
        <authorList>
            <person name="Dombrowski N."/>
            <person name="Teske A."/>
            <person name="Baker B.J."/>
        </authorList>
    </citation>
    <scope>NUCLEOTIDE SEQUENCE [LARGE SCALE GENOMIC DNA]</scope>
    <source>
        <strain evidence="4">B36_G15</strain>
    </source>
</reference>